<dbReference type="GeneID" id="4837574"/>
<evidence type="ECO:0000313" key="1">
    <source>
        <dbReference type="EMBL" id="ABN64625.2"/>
    </source>
</evidence>
<dbReference type="RefSeq" id="XP_001382654.2">
    <property type="nucleotide sequence ID" value="XM_001382617.1"/>
</dbReference>
<organism evidence="1 2">
    <name type="scientific">Scheffersomyces stipitis (strain ATCC 58785 / CBS 6054 / NBRC 10063 / NRRL Y-11545)</name>
    <name type="common">Yeast</name>
    <name type="synonym">Pichia stipitis</name>
    <dbReference type="NCBI Taxonomy" id="322104"/>
    <lineage>
        <taxon>Eukaryota</taxon>
        <taxon>Fungi</taxon>
        <taxon>Dikarya</taxon>
        <taxon>Ascomycota</taxon>
        <taxon>Saccharomycotina</taxon>
        <taxon>Pichiomycetes</taxon>
        <taxon>Debaryomycetaceae</taxon>
        <taxon>Scheffersomyces</taxon>
    </lineage>
</organism>
<keyword evidence="2" id="KW-1185">Reference proteome</keyword>
<dbReference type="HOGENOM" id="CLU_1907449_0_0_1"/>
<gene>
    <name evidence="1" type="ORF">PICST_67084</name>
</gene>
<evidence type="ECO:0000313" key="2">
    <source>
        <dbReference type="Proteomes" id="UP000002258"/>
    </source>
</evidence>
<name>A3LQ69_PICST</name>
<protein>
    <submittedName>
        <fullName evidence="1">Uncharacterized protein</fullName>
    </submittedName>
</protein>
<dbReference type="AlphaFoldDB" id="A3LQ69"/>
<dbReference type="KEGG" id="pic:PICST_67084"/>
<dbReference type="InParanoid" id="A3LQ69"/>
<dbReference type="Proteomes" id="UP000002258">
    <property type="component" value="Chromosome 2"/>
</dbReference>
<dbReference type="EMBL" id="CP000496">
    <property type="protein sequence ID" value="ABN64625.2"/>
    <property type="molecule type" value="Genomic_DNA"/>
</dbReference>
<accession>A3LQ69</accession>
<reference evidence="1 2" key="1">
    <citation type="journal article" date="2007" name="Nat. Biotechnol.">
        <title>Genome sequence of the lignocellulose-bioconverting and xylose-fermenting yeast Pichia stipitis.</title>
        <authorList>
            <person name="Jeffries T.W."/>
            <person name="Grigoriev I.V."/>
            <person name="Grimwood J."/>
            <person name="Laplaza J.M."/>
            <person name="Aerts A."/>
            <person name="Salamov A."/>
            <person name="Schmutz J."/>
            <person name="Lindquist E."/>
            <person name="Dehal P."/>
            <person name="Shapiro H."/>
            <person name="Jin Y.S."/>
            <person name="Passoth V."/>
            <person name="Richardson P.M."/>
        </authorList>
    </citation>
    <scope>NUCLEOTIDE SEQUENCE [LARGE SCALE GENOMIC DNA]</scope>
    <source>
        <strain evidence="2">ATCC 58785 / CBS 6054 / NBRC 10063 / NRRL Y-11545</strain>
    </source>
</reference>
<sequence>MSHSQIIGTKDCRNMALFWSQPPDIDFVASVSGSDCFCKWSGTFVAARVLPEVETFSAEEFKLATELSFFLRLKFSLLLFPSLDRPKRNDGASPEPAFSNNDSLLDYKRLQRAFEYGLKFYCRKAAAVVCIDS</sequence>
<proteinExistence type="predicted"/>